<accession>A0AAJ8M1P8</accession>
<keyword evidence="2" id="KW-0732">Signal</keyword>
<feature type="signal peptide" evidence="2">
    <location>
        <begin position="1"/>
        <end position="23"/>
    </location>
</feature>
<reference evidence="4" key="2">
    <citation type="journal article" date="2022" name="Elife">
        <title>Obligate sexual reproduction of a homothallic fungus closely related to the Cryptococcus pathogenic species complex.</title>
        <authorList>
            <person name="Passer A.R."/>
            <person name="Clancey S.A."/>
            <person name="Shea T."/>
            <person name="David-Palma M."/>
            <person name="Averette A.F."/>
            <person name="Boekhout T."/>
            <person name="Porcel B.M."/>
            <person name="Nowrousian M."/>
            <person name="Cuomo C.A."/>
            <person name="Sun S."/>
            <person name="Heitman J."/>
            <person name="Coelho M.A."/>
        </authorList>
    </citation>
    <scope>NUCLEOTIDE SEQUENCE</scope>
    <source>
        <strain evidence="4">CBS 7841</strain>
    </source>
</reference>
<feature type="compositionally biased region" description="Low complexity" evidence="1">
    <location>
        <begin position="486"/>
        <end position="499"/>
    </location>
</feature>
<dbReference type="EMBL" id="CP143786">
    <property type="protein sequence ID" value="WVN87901.1"/>
    <property type="molecule type" value="Genomic_DNA"/>
</dbReference>
<feature type="chain" id="PRO_5042617556" description="DUF1996 domain-containing protein" evidence="2">
    <location>
        <begin position="24"/>
        <end position="531"/>
    </location>
</feature>
<dbReference type="InterPro" id="IPR018535">
    <property type="entry name" value="DUF1996"/>
</dbReference>
<proteinExistence type="predicted"/>
<keyword evidence="5" id="KW-1185">Reference proteome</keyword>
<protein>
    <recommendedName>
        <fullName evidence="3">DUF1996 domain-containing protein</fullName>
    </recommendedName>
</protein>
<organism evidence="4 5">
    <name type="scientific">Cryptococcus depauperatus CBS 7841</name>
    <dbReference type="NCBI Taxonomy" id="1295531"/>
    <lineage>
        <taxon>Eukaryota</taxon>
        <taxon>Fungi</taxon>
        <taxon>Dikarya</taxon>
        <taxon>Basidiomycota</taxon>
        <taxon>Agaricomycotina</taxon>
        <taxon>Tremellomycetes</taxon>
        <taxon>Tremellales</taxon>
        <taxon>Cryptococcaceae</taxon>
        <taxon>Cryptococcus</taxon>
    </lineage>
</organism>
<sequence length="531" mass="57531">MSRPTKLLLLVLAALVIARPSLGDPDHWILTHAQTLLMGRLDPIVTPGGISSHVHNVVGASNSGWQPNDPSEQINAACSSTIVGDDLSNYWTPQLYYRYENNTFSPILSGTRIYYYTKGDNVKPFPPGLKMITGKAMSKDLSNTKTLGVRISCDHGEENAWLPNATSHPGGCLAIAMGSFFPSCGLASGDLDSEDHFSHMAWPQSYDGPTLVDDLNGKYCPDSHPIKYPTIFAQFNYYLNDNQPWRNEECTLVLSNGDCSGNTYHADFINGWKPTVLQDAINQCGDGKGPGDNLGACAPLAKSTSESATWECRLEGQIPAEEVGIYRPVDKLPGCNPLWKSSVNDKPTCNSNSNAELVGPNVYFENLAYRTHVPLALSEVMNPFDLSSWIPFLGNEGSSRLKVWGSDGTDKNRQTVGTWEEIWAKMAVVSSGPSSVSESIIVSTSGTNSAVESTRTNIDQLSTHVAGSIISGETTSAARASSGHGTSESTSNSATSTPSPGKMCKRKKRSFTQDAISNHLRRSRLQREILT</sequence>
<evidence type="ECO:0000259" key="3">
    <source>
        <dbReference type="Pfam" id="PF09362"/>
    </source>
</evidence>
<evidence type="ECO:0000313" key="5">
    <source>
        <dbReference type="Proteomes" id="UP000094043"/>
    </source>
</evidence>
<gene>
    <name evidence="4" type="ORF">L203_103098</name>
</gene>
<evidence type="ECO:0000256" key="1">
    <source>
        <dbReference type="SAM" id="MobiDB-lite"/>
    </source>
</evidence>
<dbReference type="KEGG" id="cdep:91087309"/>
<feature type="domain" description="DUF1996" evidence="3">
    <location>
        <begin position="42"/>
        <end position="272"/>
    </location>
</feature>
<dbReference type="GeneID" id="91087309"/>
<dbReference type="PANTHER" id="PTHR43662">
    <property type="match status" value="1"/>
</dbReference>
<evidence type="ECO:0000256" key="2">
    <source>
        <dbReference type="SAM" id="SignalP"/>
    </source>
</evidence>
<feature type="region of interest" description="Disordered" evidence="1">
    <location>
        <begin position="475"/>
        <end position="516"/>
    </location>
</feature>
<reference evidence="4" key="3">
    <citation type="submission" date="2024-01" db="EMBL/GenBank/DDBJ databases">
        <authorList>
            <person name="Coelho M.A."/>
            <person name="David-Palma M."/>
            <person name="Shea T."/>
            <person name="Sun S."/>
            <person name="Cuomo C.A."/>
            <person name="Heitman J."/>
        </authorList>
    </citation>
    <scope>NUCLEOTIDE SEQUENCE</scope>
    <source>
        <strain evidence="4">CBS 7841</strain>
    </source>
</reference>
<evidence type="ECO:0000313" key="4">
    <source>
        <dbReference type="EMBL" id="WVN87901.1"/>
    </source>
</evidence>
<dbReference type="PANTHER" id="PTHR43662:SF3">
    <property type="entry name" value="DOMAIN PROTEIN, PUTATIVE (AFU_ORTHOLOGUE AFUA_6G11970)-RELATED"/>
    <property type="match status" value="1"/>
</dbReference>
<reference evidence="4" key="1">
    <citation type="submission" date="2016-06" db="EMBL/GenBank/DDBJ databases">
        <authorList>
            <person name="Cuomo C."/>
            <person name="Litvintseva A."/>
            <person name="Heitman J."/>
            <person name="Chen Y."/>
            <person name="Sun S."/>
            <person name="Springer D."/>
            <person name="Dromer F."/>
            <person name="Young S."/>
            <person name="Zeng Q."/>
            <person name="Chapman S."/>
            <person name="Gujja S."/>
            <person name="Saif S."/>
            <person name="Birren B."/>
        </authorList>
    </citation>
    <scope>NUCLEOTIDE SEQUENCE</scope>
    <source>
        <strain evidence="4">CBS 7841</strain>
    </source>
</reference>
<dbReference type="AlphaFoldDB" id="A0AAJ8M1P8"/>
<name>A0AAJ8M1P8_9TREE</name>
<dbReference type="Proteomes" id="UP000094043">
    <property type="component" value="Chromosome 3"/>
</dbReference>
<dbReference type="Pfam" id="PF09362">
    <property type="entry name" value="DUF1996"/>
    <property type="match status" value="1"/>
</dbReference>
<feature type="compositionally biased region" description="Polar residues" evidence="1">
    <location>
        <begin position="475"/>
        <end position="485"/>
    </location>
</feature>
<dbReference type="RefSeq" id="XP_066068601.1">
    <property type="nucleotide sequence ID" value="XM_066212504.1"/>
</dbReference>